<evidence type="ECO:0000256" key="2">
    <source>
        <dbReference type="ARBA" id="ARBA00006772"/>
    </source>
</evidence>
<accession>A0AA35WU41</accession>
<keyword evidence="4 6" id="KW-1133">Transmembrane helix</keyword>
<comment type="caution">
    <text evidence="7">The sequence shown here is derived from an EMBL/GenBank/DDBJ whole genome shotgun (WGS) entry which is preliminary data.</text>
</comment>
<evidence type="ECO:0000313" key="8">
    <source>
        <dbReference type="Proteomes" id="UP001174909"/>
    </source>
</evidence>
<dbReference type="GO" id="GO:0005886">
    <property type="term" value="C:plasma membrane"/>
    <property type="evidence" value="ECO:0007669"/>
    <property type="project" value="TreeGrafter"/>
</dbReference>
<dbReference type="AlphaFoldDB" id="A0AA35WU41"/>
<feature type="transmembrane region" description="Helical" evidence="6">
    <location>
        <begin position="271"/>
        <end position="293"/>
    </location>
</feature>
<feature type="transmembrane region" description="Helical" evidence="6">
    <location>
        <begin position="353"/>
        <end position="378"/>
    </location>
</feature>
<dbReference type="InterPro" id="IPR001898">
    <property type="entry name" value="SLC13A/DASS"/>
</dbReference>
<evidence type="ECO:0000256" key="6">
    <source>
        <dbReference type="SAM" id="Phobius"/>
    </source>
</evidence>
<keyword evidence="8" id="KW-1185">Reference proteome</keyword>
<feature type="transmembrane region" description="Helical" evidence="6">
    <location>
        <begin position="12"/>
        <end position="30"/>
    </location>
</feature>
<dbReference type="PANTHER" id="PTHR10283:SF82">
    <property type="entry name" value="SOLUTE CARRIER FAMILY 13 MEMBER 2"/>
    <property type="match status" value="1"/>
</dbReference>
<feature type="transmembrane region" description="Helical" evidence="6">
    <location>
        <begin position="305"/>
        <end position="322"/>
    </location>
</feature>
<evidence type="ECO:0000256" key="3">
    <source>
        <dbReference type="ARBA" id="ARBA00022692"/>
    </source>
</evidence>
<keyword evidence="5 6" id="KW-0472">Membrane</keyword>
<protein>
    <submittedName>
        <fullName evidence="7">L-tartrate/succinate antiporter</fullName>
    </submittedName>
</protein>
<feature type="transmembrane region" description="Helical" evidence="6">
    <location>
        <begin position="242"/>
        <end position="259"/>
    </location>
</feature>
<feature type="transmembrane region" description="Helical" evidence="6">
    <location>
        <begin position="329"/>
        <end position="347"/>
    </location>
</feature>
<evidence type="ECO:0000256" key="1">
    <source>
        <dbReference type="ARBA" id="ARBA00004141"/>
    </source>
</evidence>
<evidence type="ECO:0000256" key="5">
    <source>
        <dbReference type="ARBA" id="ARBA00023136"/>
    </source>
</evidence>
<organism evidence="7 8">
    <name type="scientific">Geodia barretti</name>
    <name type="common">Barrett's horny sponge</name>
    <dbReference type="NCBI Taxonomy" id="519541"/>
    <lineage>
        <taxon>Eukaryota</taxon>
        <taxon>Metazoa</taxon>
        <taxon>Porifera</taxon>
        <taxon>Demospongiae</taxon>
        <taxon>Heteroscleromorpha</taxon>
        <taxon>Tetractinellida</taxon>
        <taxon>Astrophorina</taxon>
        <taxon>Geodiidae</taxon>
        <taxon>Geodia</taxon>
    </lineage>
</organism>
<dbReference type="Proteomes" id="UP001174909">
    <property type="component" value="Unassembled WGS sequence"/>
</dbReference>
<proteinExistence type="inferred from homology"/>
<gene>
    <name evidence="7" type="ORF">GBAR_LOCUS16509</name>
</gene>
<dbReference type="GO" id="GO:0015556">
    <property type="term" value="F:C4-dicarboxylate transmembrane transporter activity"/>
    <property type="evidence" value="ECO:0007669"/>
    <property type="project" value="UniProtKB-ARBA"/>
</dbReference>
<feature type="transmembrane region" description="Helical" evidence="6">
    <location>
        <begin position="36"/>
        <end position="58"/>
    </location>
</feature>
<comment type="similarity">
    <text evidence="2">Belongs to the SLC13A/DASS transporter (TC 2.A.47) family. NADC subfamily.</text>
</comment>
<evidence type="ECO:0000313" key="7">
    <source>
        <dbReference type="EMBL" id="CAI8029021.1"/>
    </source>
</evidence>
<dbReference type="Pfam" id="PF00939">
    <property type="entry name" value="Na_sulph_symp"/>
    <property type="match status" value="1"/>
</dbReference>
<dbReference type="PANTHER" id="PTHR10283">
    <property type="entry name" value="SOLUTE CARRIER FAMILY 13 MEMBER"/>
    <property type="match status" value="1"/>
</dbReference>
<evidence type="ECO:0000256" key="4">
    <source>
        <dbReference type="ARBA" id="ARBA00022989"/>
    </source>
</evidence>
<feature type="transmembrane region" description="Helical" evidence="6">
    <location>
        <begin position="167"/>
        <end position="190"/>
    </location>
</feature>
<reference evidence="7" key="1">
    <citation type="submission" date="2023-03" db="EMBL/GenBank/DDBJ databases">
        <authorList>
            <person name="Steffen K."/>
            <person name="Cardenas P."/>
        </authorList>
    </citation>
    <scope>NUCLEOTIDE SEQUENCE</scope>
</reference>
<feature type="transmembrane region" description="Helical" evidence="6">
    <location>
        <begin position="217"/>
        <end position="236"/>
    </location>
</feature>
<sequence>MAVILWATEAIPIAVVGVVGVVLLVLVGAVPDFGTALYGFSQPVAYFLVGILTLGLAVQRSGLAQRMATYLMRGAGGSPRLLYVQMLFSFAALTFALPSASTRGAIMVHVYEQVLQHWNVPREHPLYKAMMVAMGSLNRLGSTALLAGGITPVVASGLLGDFSWTQWFVLMSVPFYANLVVGGTVLFVFYRSGFRLDDAAVAASVSLGRMSPTEMRAAAIVMLTALLWFTDFAHGLHPAVPALIAMCLILLPRVGILTWSEFERNLGWSNFFIIASSLSLSHTLVTTGAAAWFSETLVGGVSQLTSAPMLILLALCVCFALLRMLLPNIAGYLALVIPVTMAAAESLGLDPLIFRFGITMTVIAAVVLLFLVIPYWGLIGHPLVPP</sequence>
<keyword evidence="3 6" id="KW-0812">Transmembrane</keyword>
<dbReference type="GO" id="GO:0005310">
    <property type="term" value="F:dicarboxylic acid transmembrane transporter activity"/>
    <property type="evidence" value="ECO:0007669"/>
    <property type="project" value="UniProtKB-ARBA"/>
</dbReference>
<dbReference type="EMBL" id="CASHTH010002374">
    <property type="protein sequence ID" value="CAI8029021.1"/>
    <property type="molecule type" value="Genomic_DNA"/>
</dbReference>
<comment type="subcellular location">
    <subcellularLocation>
        <location evidence="1">Membrane</location>
        <topology evidence="1">Multi-pass membrane protein</topology>
    </subcellularLocation>
</comment>
<name>A0AA35WU41_GEOBA</name>